<dbReference type="Pfam" id="PF21167">
    <property type="entry name" value="DUF6851"/>
    <property type="match status" value="1"/>
</dbReference>
<dbReference type="SUPFAM" id="SSF48317">
    <property type="entry name" value="Acid phosphatase/Vanadium-dependent haloperoxidase"/>
    <property type="match status" value="1"/>
</dbReference>
<dbReference type="InterPro" id="IPR036938">
    <property type="entry name" value="PAP2/HPO_sf"/>
</dbReference>
<dbReference type="InterPro" id="IPR049283">
    <property type="entry name" value="DUF6851"/>
</dbReference>
<dbReference type="Gene3D" id="1.10.606.10">
    <property type="entry name" value="Vanadium-containing Chloroperoxidase, domain 2"/>
    <property type="match status" value="1"/>
</dbReference>
<accession>A0A836C6L8</accession>
<dbReference type="GO" id="GO:0004601">
    <property type="term" value="F:peroxidase activity"/>
    <property type="evidence" value="ECO:0007669"/>
    <property type="project" value="InterPro"/>
</dbReference>
<comment type="caution">
    <text evidence="4">The sequence shown here is derived from an EMBL/GenBank/DDBJ whole genome shotgun (WGS) entry which is preliminary data.</text>
</comment>
<dbReference type="PANTHER" id="PTHR34599">
    <property type="entry name" value="PEROXIDASE-RELATED"/>
    <property type="match status" value="1"/>
</dbReference>
<proteinExistence type="predicted"/>
<feature type="domain" description="Vanadium-dependent haloperoxidase NapH1-like second helical-bundle" evidence="3">
    <location>
        <begin position="305"/>
        <end position="447"/>
    </location>
</feature>
<dbReference type="OrthoDB" id="532701at2759"/>
<dbReference type="AlphaFoldDB" id="A0A836C6L8"/>
<dbReference type="Proteomes" id="UP000612055">
    <property type="component" value="Unassembled WGS sequence"/>
</dbReference>
<evidence type="ECO:0000313" key="4">
    <source>
        <dbReference type="EMBL" id="KAG2500847.1"/>
    </source>
</evidence>
<dbReference type="InterPro" id="IPR055161">
    <property type="entry name" value="NapH1-like_2nd"/>
</dbReference>
<dbReference type="EMBL" id="JAEHOE010000003">
    <property type="protein sequence ID" value="KAG2500847.1"/>
    <property type="molecule type" value="Genomic_DNA"/>
</dbReference>
<dbReference type="PANTHER" id="PTHR34599:SF2">
    <property type="entry name" value="TRAF-TYPE DOMAIN-CONTAINING PROTEIN"/>
    <property type="match status" value="1"/>
</dbReference>
<protein>
    <submittedName>
        <fullName evidence="4">Uncharacterized protein</fullName>
    </submittedName>
</protein>
<dbReference type="InterPro" id="IPR016119">
    <property type="entry name" value="Br/Cl_peroxidase_C"/>
</dbReference>
<organism evidence="4 5">
    <name type="scientific">Edaphochlamys debaryana</name>
    <dbReference type="NCBI Taxonomy" id="47281"/>
    <lineage>
        <taxon>Eukaryota</taxon>
        <taxon>Viridiplantae</taxon>
        <taxon>Chlorophyta</taxon>
        <taxon>core chlorophytes</taxon>
        <taxon>Chlorophyceae</taxon>
        <taxon>CS clade</taxon>
        <taxon>Chlamydomonadales</taxon>
        <taxon>Chlamydomonadales incertae sedis</taxon>
        <taxon>Edaphochlamys</taxon>
    </lineage>
</organism>
<feature type="domain" description="DUF6851" evidence="2">
    <location>
        <begin position="136"/>
        <end position="197"/>
    </location>
</feature>
<keyword evidence="5" id="KW-1185">Reference proteome</keyword>
<name>A0A836C6L8_9CHLO</name>
<gene>
    <name evidence="4" type="ORF">HYH03_001608</name>
</gene>
<dbReference type="Pfam" id="PF22778">
    <property type="entry name" value="VCPO_2nd"/>
    <property type="match status" value="1"/>
</dbReference>
<feature type="signal peptide" evidence="1">
    <location>
        <begin position="1"/>
        <end position="27"/>
    </location>
</feature>
<reference evidence="4" key="1">
    <citation type="journal article" date="2020" name="bioRxiv">
        <title>Comparative genomics of Chlamydomonas.</title>
        <authorList>
            <person name="Craig R.J."/>
            <person name="Hasan A.R."/>
            <person name="Ness R.W."/>
            <person name="Keightley P.D."/>
        </authorList>
    </citation>
    <scope>NUCLEOTIDE SEQUENCE</scope>
    <source>
        <strain evidence="4">CCAP 11/70</strain>
    </source>
</reference>
<evidence type="ECO:0000256" key="1">
    <source>
        <dbReference type="SAM" id="SignalP"/>
    </source>
</evidence>
<evidence type="ECO:0000259" key="3">
    <source>
        <dbReference type="Pfam" id="PF22778"/>
    </source>
</evidence>
<feature type="chain" id="PRO_5032293813" evidence="1">
    <location>
        <begin position="28"/>
        <end position="478"/>
    </location>
</feature>
<evidence type="ECO:0000313" key="5">
    <source>
        <dbReference type="Proteomes" id="UP000612055"/>
    </source>
</evidence>
<dbReference type="InterPro" id="IPR052559">
    <property type="entry name" value="V-haloperoxidase"/>
</dbReference>
<keyword evidence="1" id="KW-0732">Signal</keyword>
<sequence>MGRLHSRSGTGTATLLLCMLAAPTASGNWGEPGHVVASRLDRPSPCQPPPSPPINLNAPYDIFDQLLFNGLRYLVVRSGGQALFANVHAFSLVAWNAIAPYDCSAQPHPQLMSASTPAGAFLLAPSGCSAPGTSKYSTPECVGIRAAEVTYAFAQANGWNIDGSRTRSFNRAQYEDYTNYVPKNTPWELTHQCKWQPLHETDGRGKMWIQTPFLPSLGRIKMAIMNTTAEIGRTVPMWDCGNPAAYKAEVDEILAYSATLNDTTKTIAEVFGGMPWWGIAILQLRQHKNWSTIDLFAFNLVQVLMLDAGVVVLKEKYRHDAVRPASAVRWLYGGTNITAYGGPDVGRTVSLPAEDWVPYVTTSPDPEFPSGTACFCRVFTQWLQLWQGGSTTISPPIVFGWPAAGCSIREPDMTPSGPSAFFMTNMAQFRQICHDGRVIGGAHFRVAMDAGDQLCDGLVPNAWPTILKLYPKLAGKST</sequence>
<evidence type="ECO:0000259" key="2">
    <source>
        <dbReference type="Pfam" id="PF21167"/>
    </source>
</evidence>